<name>W4MA54_9BACT</name>
<organism evidence="1 2">
    <name type="scientific">Candidatus Entotheonella gemina</name>
    <dbReference type="NCBI Taxonomy" id="1429439"/>
    <lineage>
        <taxon>Bacteria</taxon>
        <taxon>Pseudomonadati</taxon>
        <taxon>Nitrospinota/Tectimicrobiota group</taxon>
        <taxon>Candidatus Tectimicrobiota</taxon>
        <taxon>Candidatus Entotheonellia</taxon>
        <taxon>Candidatus Entotheonellales</taxon>
        <taxon>Candidatus Entotheonellaceae</taxon>
        <taxon>Candidatus Entotheonella</taxon>
    </lineage>
</organism>
<evidence type="ECO:0000313" key="1">
    <source>
        <dbReference type="EMBL" id="ETX07083.1"/>
    </source>
</evidence>
<keyword evidence="2" id="KW-1185">Reference proteome</keyword>
<dbReference type="HOGENOM" id="CLU_2286327_0_0_7"/>
<comment type="caution">
    <text evidence="1">The sequence shown here is derived from an EMBL/GenBank/DDBJ whole genome shotgun (WGS) entry which is preliminary data.</text>
</comment>
<dbReference type="EMBL" id="AZHX01000534">
    <property type="protein sequence ID" value="ETX07083.1"/>
    <property type="molecule type" value="Genomic_DNA"/>
</dbReference>
<evidence type="ECO:0000313" key="2">
    <source>
        <dbReference type="Proteomes" id="UP000019140"/>
    </source>
</evidence>
<protein>
    <submittedName>
        <fullName evidence="1">Uncharacterized protein</fullName>
    </submittedName>
</protein>
<dbReference type="AlphaFoldDB" id="W4MA54"/>
<reference evidence="1 2" key="1">
    <citation type="journal article" date="2014" name="Nature">
        <title>An environmental bacterial taxon with a large and distinct metabolic repertoire.</title>
        <authorList>
            <person name="Wilson M.C."/>
            <person name="Mori T."/>
            <person name="Ruckert C."/>
            <person name="Uria A.R."/>
            <person name="Helf M.J."/>
            <person name="Takada K."/>
            <person name="Gernert C."/>
            <person name="Steffens U.A."/>
            <person name="Heycke N."/>
            <person name="Schmitt S."/>
            <person name="Rinke C."/>
            <person name="Helfrich E.J."/>
            <person name="Brachmann A.O."/>
            <person name="Gurgui C."/>
            <person name="Wakimoto T."/>
            <person name="Kracht M."/>
            <person name="Crusemann M."/>
            <person name="Hentschel U."/>
            <person name="Abe I."/>
            <person name="Matsunaga S."/>
            <person name="Kalinowski J."/>
            <person name="Takeyama H."/>
            <person name="Piel J."/>
        </authorList>
    </citation>
    <scope>NUCLEOTIDE SEQUENCE [LARGE SCALE GENOMIC DNA]</scope>
    <source>
        <strain evidence="2">TSY2</strain>
    </source>
</reference>
<sequence>MTCCTTNDAVVRGEKDIRSRLLCTCEMQGVIGAKAKRLKFPSASYGCVCQRHGLVRPSEYAPDTKPSFTIRCIVDLFFHDNTTDPLPFTSFTVFQNQKNRF</sequence>
<accession>W4MA54</accession>
<gene>
    <name evidence="1" type="ORF">ETSY2_13270</name>
</gene>
<dbReference type="Proteomes" id="UP000019140">
    <property type="component" value="Unassembled WGS sequence"/>
</dbReference>
<proteinExistence type="predicted"/>